<feature type="signal peptide" evidence="4">
    <location>
        <begin position="1"/>
        <end position="28"/>
    </location>
</feature>
<dbReference type="Pfam" id="PF13229">
    <property type="entry name" value="Beta_helix"/>
    <property type="match status" value="1"/>
</dbReference>
<feature type="domain" description="Right handed beta helix" evidence="6">
    <location>
        <begin position="270"/>
        <end position="416"/>
    </location>
</feature>
<dbReference type="SUPFAM" id="SSF51126">
    <property type="entry name" value="Pectin lyase-like"/>
    <property type="match status" value="1"/>
</dbReference>
<gene>
    <name evidence="7" type="ORF">BACCAP_00461</name>
</gene>
<dbReference type="InterPro" id="IPR006626">
    <property type="entry name" value="PbH1"/>
</dbReference>
<organism evidence="7 8">
    <name type="scientific">Pseudoflavonifractor capillosus ATCC 29799</name>
    <dbReference type="NCBI Taxonomy" id="411467"/>
    <lineage>
        <taxon>Bacteria</taxon>
        <taxon>Bacillati</taxon>
        <taxon>Bacillota</taxon>
        <taxon>Clostridia</taxon>
        <taxon>Eubacteriales</taxon>
        <taxon>Oscillospiraceae</taxon>
        <taxon>Pseudoflavonifractor</taxon>
    </lineage>
</organism>
<evidence type="ECO:0000313" key="8">
    <source>
        <dbReference type="Proteomes" id="UP000003639"/>
    </source>
</evidence>
<proteinExistence type="predicted"/>
<dbReference type="Gene3D" id="3.10.20.320">
    <property type="entry name" value="Putative peptidoglycan bound protein (lpxtg motif)"/>
    <property type="match status" value="1"/>
</dbReference>
<accession>A6NQJ1</accession>
<dbReference type="Pfam" id="PF06458">
    <property type="entry name" value="MucBP"/>
    <property type="match status" value="1"/>
</dbReference>
<comment type="caution">
    <text evidence="7">The sequence shown here is derived from an EMBL/GenBank/DDBJ whole genome shotgun (WGS) entry which is preliminary data.</text>
</comment>
<feature type="compositionally biased region" description="Acidic residues" evidence="2">
    <location>
        <begin position="730"/>
        <end position="764"/>
    </location>
</feature>
<evidence type="ECO:0000256" key="4">
    <source>
        <dbReference type="SAM" id="SignalP"/>
    </source>
</evidence>
<keyword evidence="1" id="KW-0677">Repeat</keyword>
<keyword evidence="8" id="KW-1185">Reference proteome</keyword>
<feature type="domain" description="MucBP" evidence="5">
    <location>
        <begin position="662"/>
        <end position="727"/>
    </location>
</feature>
<dbReference type="PANTHER" id="PTHR11319">
    <property type="entry name" value="G PROTEIN-COUPLED RECEPTOR-RELATED"/>
    <property type="match status" value="1"/>
</dbReference>
<evidence type="ECO:0000313" key="7">
    <source>
        <dbReference type="EMBL" id="EDN01796.1"/>
    </source>
</evidence>
<dbReference type="Proteomes" id="UP000003639">
    <property type="component" value="Unassembled WGS sequence"/>
</dbReference>
<dbReference type="STRING" id="411467.BACCAP_00461"/>
<keyword evidence="3" id="KW-0472">Membrane</keyword>
<dbReference type="InterPro" id="IPR012334">
    <property type="entry name" value="Pectin_lyas_fold"/>
</dbReference>
<evidence type="ECO:0000256" key="2">
    <source>
        <dbReference type="SAM" id="MobiDB-lite"/>
    </source>
</evidence>
<protein>
    <submittedName>
        <fullName evidence="7">LPXTG-motif cell wall anchor domain protein</fullName>
    </submittedName>
</protein>
<feature type="region of interest" description="Disordered" evidence="2">
    <location>
        <begin position="730"/>
        <end position="794"/>
    </location>
</feature>
<keyword evidence="3" id="KW-0812">Transmembrane</keyword>
<evidence type="ECO:0000256" key="1">
    <source>
        <dbReference type="ARBA" id="ARBA00022737"/>
    </source>
</evidence>
<feature type="transmembrane region" description="Helical" evidence="3">
    <location>
        <begin position="803"/>
        <end position="826"/>
    </location>
</feature>
<name>A6NQJ1_9FIRM</name>
<dbReference type="InterPro" id="IPR009459">
    <property type="entry name" value="MucBP_dom"/>
</dbReference>
<evidence type="ECO:0000256" key="3">
    <source>
        <dbReference type="SAM" id="Phobius"/>
    </source>
</evidence>
<dbReference type="PANTHER" id="PTHR11319:SF35">
    <property type="entry name" value="OUTER MEMBRANE PROTEIN PMPC-RELATED"/>
    <property type="match status" value="1"/>
</dbReference>
<feature type="chain" id="PRO_5002698984" evidence="4">
    <location>
        <begin position="29"/>
        <end position="833"/>
    </location>
</feature>
<dbReference type="eggNOG" id="COG5492">
    <property type="taxonomic scope" value="Bacteria"/>
</dbReference>
<sequence length="833" mass="85117">MLAKSKKFLALFLTLCMVVGTMSTAAIAVEEGDTDGTEPAACEHVWDEGTVTKEPTCTEAGEMTFTCTLCEEKDVRVVEALGHSYENGVCTVCGAEEPKEPEDMTQESLQAAIDAAEAGSTVTLTGNVALTGTITITKSLVLDLGGFSLNGSSVDQLILIKSTSGEAVDVTIQNGTLDGGKSEGRGDEYVRGGAIYSTAGLSSTLTVKNCTFTNNAAGIGSALWTDSSLYMENCTVDSNVGAPGTNYSSAVAVVGPTTSEGADAPKVPSVTITGCTFEDNGRDDPSALGGALYMLGVDKVQVSDSSFTNNQGGTGGAVYCSNSNSVTYTNVEFTGNSGVSGSGGGGVYTDNTKNLSFDGCTFTNNTAGGMGGAICSGAQNSLTVTNCTFTGNSATAGNGGAISHQSGPAVIADSTFTGNSATVMGGAILVADTFTMDTTLELKNCAIEDSTGGYGGALAIQGIKNSYILPATVDSQTTITNSTGTVYGGAVYAAYVDLNLGATITGSTGVNYGGAVYANQSTLTVTGTITGNAVALTSEGKNGFGGGIASLYGTLTIAEGAAVYNNTAAGAGDDIYSMGMEGYPNVLTLPAAGKMSGDLTLTGGEKITGWYVDGLKGADTTARWSVDDYYDEYTPVEKETTYLALKAAHGEPYSPSYMYYHVTVNYLDKDNGRSIASSYTSPSHIEGSSYDVSAYDAIAIDGYTYDSTSGDALTGVLNGNKVVNVYYVADEETDIDDGETPTTDLPDEPDPTDPGEGGETEIPDEGTPTTDLPDEPGTETEIPDGETPAGNLPQTGTASNAGLFQAISGVFLCLAVVFGGVTVVLFRKERNQG</sequence>
<keyword evidence="3" id="KW-1133">Transmembrane helix</keyword>
<evidence type="ECO:0000259" key="6">
    <source>
        <dbReference type="Pfam" id="PF13229"/>
    </source>
</evidence>
<dbReference type="RefSeq" id="WP_006571018.1">
    <property type="nucleotide sequence ID" value="NZ_AAXG02000004.1"/>
</dbReference>
<dbReference type="InterPro" id="IPR011050">
    <property type="entry name" value="Pectin_lyase_fold/virulence"/>
</dbReference>
<keyword evidence="4" id="KW-0732">Signal</keyword>
<reference evidence="7 8" key="1">
    <citation type="submission" date="2007-04" db="EMBL/GenBank/DDBJ databases">
        <authorList>
            <person name="Fulton L."/>
            <person name="Clifton S."/>
            <person name="Fulton B."/>
            <person name="Xu J."/>
            <person name="Minx P."/>
            <person name="Pepin K.H."/>
            <person name="Johnson M."/>
            <person name="Thiruvilangam P."/>
            <person name="Bhonagiri V."/>
            <person name="Nash W.E."/>
            <person name="Mardis E.R."/>
            <person name="Wilson R.K."/>
        </authorList>
    </citation>
    <scope>NUCLEOTIDE SEQUENCE [LARGE SCALE GENOMIC DNA]</scope>
    <source>
        <strain evidence="7 8">ATCC 29799</strain>
    </source>
</reference>
<dbReference type="EMBL" id="AAXG02000004">
    <property type="protein sequence ID" value="EDN01796.1"/>
    <property type="molecule type" value="Genomic_DNA"/>
</dbReference>
<feature type="compositionally biased region" description="Acidic residues" evidence="2">
    <location>
        <begin position="772"/>
        <end position="784"/>
    </location>
</feature>
<dbReference type="AlphaFoldDB" id="A6NQJ1"/>
<dbReference type="SMART" id="SM00710">
    <property type="entry name" value="PbH1"/>
    <property type="match status" value="11"/>
</dbReference>
<dbReference type="Gene3D" id="2.160.20.10">
    <property type="entry name" value="Single-stranded right-handed beta-helix, Pectin lyase-like"/>
    <property type="match status" value="1"/>
</dbReference>
<dbReference type="InterPro" id="IPR039448">
    <property type="entry name" value="Beta_helix"/>
</dbReference>
<evidence type="ECO:0000259" key="5">
    <source>
        <dbReference type="Pfam" id="PF06458"/>
    </source>
</evidence>
<dbReference type="OrthoDB" id="1864213at2"/>
<reference evidence="7 8" key="2">
    <citation type="submission" date="2007-06" db="EMBL/GenBank/DDBJ databases">
        <title>Draft genome sequence of Pseudoflavonifractor capillosus ATCC 29799.</title>
        <authorList>
            <person name="Sudarsanam P."/>
            <person name="Ley R."/>
            <person name="Guruge J."/>
            <person name="Turnbaugh P.J."/>
            <person name="Mahowald M."/>
            <person name="Liep D."/>
            <person name="Gordon J."/>
        </authorList>
    </citation>
    <scope>NUCLEOTIDE SEQUENCE [LARGE SCALE GENOMIC DNA]</scope>
    <source>
        <strain evidence="7 8">ATCC 29799</strain>
    </source>
</reference>